<dbReference type="Pfam" id="PF00563">
    <property type="entry name" value="EAL"/>
    <property type="match status" value="1"/>
</dbReference>
<dbReference type="Gene3D" id="3.20.20.450">
    <property type="entry name" value="EAL domain"/>
    <property type="match status" value="1"/>
</dbReference>
<dbReference type="PANTHER" id="PTHR44757">
    <property type="entry name" value="DIGUANYLATE CYCLASE DGCP"/>
    <property type="match status" value="1"/>
</dbReference>
<sequence>MEFLYLSLILDQEARILSCNKNFLKLTGYTLEEIKFKRLCEILYDPRCWENSEKLKRESKFPLDIEITLSRKKGVPLYVHGKIKKFFHNGKELFLLFGWNITALKTYERLYRLLRLINSIITKAQTEEEIYQEICKGLVNELGLRFAWVGVPDWEKKIVKPLYHYGYEAGYLSEITISLDPEIPEGKGPTAQAIREGKISINPDTRTNPYYTAFREPALKRDYLSSVAIPLFVKGELRSVLNLYSKEPYYFNQLQEGLLYELKEDLEFAISRLEKEHFLELISTALTNSDLWLLITDERGNILYANTEVMLLTGYTEEELLGRNLSLFEAERGSPESHPEMWDYLSEGRNFSALFTYRKKSGEVFYLDQKAIPVDFGPDKKYIVFAGRDLTLQIGLFETIENLKNYDPLTDSLSLRGLLDKAKTSLPHLKGNALFIVLDLYQFTYINDHYGFLIGDEILRFLARRLKGILRESDYLARVASDEFCLFISGIKNEEEIASKLYEIGKLISGPIEIKSEKLSLKYNLGVSLYPLDGSDPEDLYRKANSACSLAKKEGPNVIKFYGKEVEVLIKKTLEVERLIEEALNFGYFQFYFQPYFDTHNLLLSGAEALIRIVKPNGEVISPGVFISHLETSPLRRDFEVWAIKTLVEKINLWKLPIGLNLYPDTFGDESFWDEVTTFLEGLEGPLVLEITERGFIKNPEGIVEVFRSLKEKYPYLRFALDDFGTGYSNMSYLRKLPLDYLKIDLTFVREIESDDRVRGIVKTIIDLAHILQAKALAEGVESQEQIQILDIMGCDYLQGFYFEKPIPEKDFIKKYLPKINLS</sequence>
<dbReference type="InterPro" id="IPR000160">
    <property type="entry name" value="GGDEF_dom"/>
</dbReference>
<dbReference type="NCBIfam" id="TIGR00229">
    <property type="entry name" value="sensory_box"/>
    <property type="match status" value="2"/>
</dbReference>
<dbReference type="Pfam" id="PF13426">
    <property type="entry name" value="PAS_9"/>
    <property type="match status" value="2"/>
</dbReference>
<feature type="domain" description="PAS" evidence="1">
    <location>
        <begin position="8"/>
        <end position="34"/>
    </location>
</feature>
<dbReference type="KEGG" id="cthi:THC_0168"/>
<keyword evidence="5" id="KW-1185">Reference proteome</keyword>
<reference evidence="4 5" key="1">
    <citation type="journal article" date="2016" name="Int. J. Syst. Evol. Microbiol.">
        <title>Caldimicrobium thiodismutans sp. nov., a sulfur-disproportionating bacterium isolated from a hot spring, and emended description of the genus Caldimicrobium.</title>
        <authorList>
            <person name="Kojima H."/>
            <person name="Umezawa K."/>
            <person name="Fukui M."/>
        </authorList>
    </citation>
    <scope>NUCLEOTIDE SEQUENCE [LARGE SCALE GENOMIC DNA]</scope>
    <source>
        <strain evidence="4 5">TF1</strain>
    </source>
</reference>
<evidence type="ECO:0000259" key="2">
    <source>
        <dbReference type="PROSITE" id="PS50883"/>
    </source>
</evidence>
<feature type="domain" description="GGDEF" evidence="3">
    <location>
        <begin position="431"/>
        <end position="564"/>
    </location>
</feature>
<dbReference type="Gene3D" id="3.30.70.270">
    <property type="match status" value="1"/>
</dbReference>
<accession>A0A0U5ATI7</accession>
<gene>
    <name evidence="4" type="ORF">THC_0168</name>
</gene>
<dbReference type="InterPro" id="IPR029787">
    <property type="entry name" value="Nucleotide_cyclase"/>
</dbReference>
<dbReference type="SUPFAM" id="SSF55781">
    <property type="entry name" value="GAF domain-like"/>
    <property type="match status" value="1"/>
</dbReference>
<feature type="domain" description="EAL" evidence="2">
    <location>
        <begin position="573"/>
        <end position="820"/>
    </location>
</feature>
<dbReference type="Gene3D" id="3.30.450.20">
    <property type="entry name" value="PAS domain"/>
    <property type="match status" value="2"/>
</dbReference>
<dbReference type="SUPFAM" id="SSF141868">
    <property type="entry name" value="EAL domain-like"/>
    <property type="match status" value="1"/>
</dbReference>
<dbReference type="NCBIfam" id="TIGR00254">
    <property type="entry name" value="GGDEF"/>
    <property type="match status" value="1"/>
</dbReference>
<dbReference type="SUPFAM" id="SSF55785">
    <property type="entry name" value="PYP-like sensor domain (PAS domain)"/>
    <property type="match status" value="2"/>
</dbReference>
<dbReference type="CDD" id="cd01949">
    <property type="entry name" value="GGDEF"/>
    <property type="match status" value="1"/>
</dbReference>
<evidence type="ECO:0000313" key="4">
    <source>
        <dbReference type="EMBL" id="BAU22568.1"/>
    </source>
</evidence>
<dbReference type="Pfam" id="PF00990">
    <property type="entry name" value="GGDEF"/>
    <property type="match status" value="1"/>
</dbReference>
<dbReference type="InterPro" id="IPR043128">
    <property type="entry name" value="Rev_trsase/Diguanyl_cyclase"/>
</dbReference>
<dbReference type="InterPro" id="IPR035919">
    <property type="entry name" value="EAL_sf"/>
</dbReference>
<name>A0A0U5ATI7_9BACT</name>
<dbReference type="InterPro" id="IPR000014">
    <property type="entry name" value="PAS"/>
</dbReference>
<dbReference type="InterPro" id="IPR001633">
    <property type="entry name" value="EAL_dom"/>
</dbReference>
<dbReference type="SMART" id="SM00052">
    <property type="entry name" value="EAL"/>
    <property type="match status" value="1"/>
</dbReference>
<dbReference type="SMART" id="SM00267">
    <property type="entry name" value="GGDEF"/>
    <property type="match status" value="1"/>
</dbReference>
<dbReference type="SMART" id="SM00091">
    <property type="entry name" value="PAS"/>
    <property type="match status" value="1"/>
</dbReference>
<evidence type="ECO:0000313" key="5">
    <source>
        <dbReference type="Proteomes" id="UP000068196"/>
    </source>
</evidence>
<dbReference type="CDD" id="cd01948">
    <property type="entry name" value="EAL"/>
    <property type="match status" value="1"/>
</dbReference>
<dbReference type="InterPro" id="IPR029016">
    <property type="entry name" value="GAF-like_dom_sf"/>
</dbReference>
<dbReference type="Gene3D" id="3.30.450.40">
    <property type="match status" value="1"/>
</dbReference>
<dbReference type="OrthoDB" id="9814202at2"/>
<dbReference type="EMBL" id="AP014945">
    <property type="protein sequence ID" value="BAU22568.1"/>
    <property type="molecule type" value="Genomic_DNA"/>
</dbReference>
<dbReference type="PANTHER" id="PTHR44757:SF2">
    <property type="entry name" value="BIOFILM ARCHITECTURE MAINTENANCE PROTEIN MBAA"/>
    <property type="match status" value="1"/>
</dbReference>
<protein>
    <recommendedName>
        <fullName evidence="6">Diguanylate cyclase</fullName>
    </recommendedName>
</protein>
<dbReference type="InterPro" id="IPR052155">
    <property type="entry name" value="Biofilm_reg_signaling"/>
</dbReference>
<dbReference type="PROSITE" id="PS50883">
    <property type="entry name" value="EAL"/>
    <property type="match status" value="1"/>
</dbReference>
<feature type="domain" description="PAS" evidence="1">
    <location>
        <begin position="274"/>
        <end position="329"/>
    </location>
</feature>
<dbReference type="InterPro" id="IPR035965">
    <property type="entry name" value="PAS-like_dom_sf"/>
</dbReference>
<evidence type="ECO:0008006" key="6">
    <source>
        <dbReference type="Google" id="ProtNLM"/>
    </source>
</evidence>
<dbReference type="Pfam" id="PF13185">
    <property type="entry name" value="GAF_2"/>
    <property type="match status" value="1"/>
</dbReference>
<dbReference type="CDD" id="cd00130">
    <property type="entry name" value="PAS"/>
    <property type="match status" value="1"/>
</dbReference>
<dbReference type="SUPFAM" id="SSF55073">
    <property type="entry name" value="Nucleotide cyclase"/>
    <property type="match status" value="1"/>
</dbReference>
<dbReference type="PROSITE" id="PS50112">
    <property type="entry name" value="PAS"/>
    <property type="match status" value="2"/>
</dbReference>
<dbReference type="InterPro" id="IPR003018">
    <property type="entry name" value="GAF"/>
</dbReference>
<proteinExistence type="predicted"/>
<dbReference type="PROSITE" id="PS50887">
    <property type="entry name" value="GGDEF"/>
    <property type="match status" value="1"/>
</dbReference>
<organism evidence="4 5">
    <name type="scientific">Caldimicrobium thiodismutans</name>
    <dbReference type="NCBI Taxonomy" id="1653476"/>
    <lineage>
        <taxon>Bacteria</taxon>
        <taxon>Pseudomonadati</taxon>
        <taxon>Thermodesulfobacteriota</taxon>
        <taxon>Thermodesulfobacteria</taxon>
        <taxon>Thermodesulfobacteriales</taxon>
        <taxon>Thermodesulfobacteriaceae</taxon>
        <taxon>Caldimicrobium</taxon>
    </lineage>
</organism>
<evidence type="ECO:0000259" key="1">
    <source>
        <dbReference type="PROSITE" id="PS50112"/>
    </source>
</evidence>
<evidence type="ECO:0000259" key="3">
    <source>
        <dbReference type="PROSITE" id="PS50887"/>
    </source>
</evidence>
<reference evidence="5" key="2">
    <citation type="journal article" date="2016" name="Int. J. Syst. Evol. Microbiol.">
        <title>Caldimicrobium thiodismutans sp. nov., a sulfur-disproportionating bacterium isolated from a hot spring.</title>
        <authorList>
            <person name="Kojima H."/>
            <person name="Umezawa K."/>
            <person name="Fukui M."/>
        </authorList>
    </citation>
    <scope>NUCLEOTIDE SEQUENCE [LARGE SCALE GENOMIC DNA]</scope>
    <source>
        <strain evidence="5">TF1</strain>
    </source>
</reference>
<dbReference type="AlphaFoldDB" id="A0A0U5ATI7"/>
<dbReference type="Proteomes" id="UP000068196">
    <property type="component" value="Chromosome"/>
</dbReference>
<dbReference type="STRING" id="1653476.THC_0168"/>
<dbReference type="RefSeq" id="WP_068511955.1">
    <property type="nucleotide sequence ID" value="NZ_AP014945.1"/>
</dbReference>